<evidence type="ECO:0000313" key="3">
    <source>
        <dbReference type="Proteomes" id="UP001500630"/>
    </source>
</evidence>
<dbReference type="Pfam" id="PF00903">
    <property type="entry name" value="Glyoxalase"/>
    <property type="match status" value="1"/>
</dbReference>
<name>A0ABP6Y548_9ACTN</name>
<accession>A0ABP6Y548</accession>
<dbReference type="InterPro" id="IPR004360">
    <property type="entry name" value="Glyas_Fos-R_dOase_dom"/>
</dbReference>
<organism evidence="2 3">
    <name type="scientific">Nonomuraea rosea</name>
    <dbReference type="NCBI Taxonomy" id="638574"/>
    <lineage>
        <taxon>Bacteria</taxon>
        <taxon>Bacillati</taxon>
        <taxon>Actinomycetota</taxon>
        <taxon>Actinomycetes</taxon>
        <taxon>Streptosporangiales</taxon>
        <taxon>Streptosporangiaceae</taxon>
        <taxon>Nonomuraea</taxon>
    </lineage>
</organism>
<feature type="domain" description="VOC" evidence="1">
    <location>
        <begin position="9"/>
        <end position="124"/>
    </location>
</feature>
<reference evidence="3" key="1">
    <citation type="journal article" date="2019" name="Int. J. Syst. Evol. Microbiol.">
        <title>The Global Catalogue of Microorganisms (GCM) 10K type strain sequencing project: providing services to taxonomists for standard genome sequencing and annotation.</title>
        <authorList>
            <consortium name="The Broad Institute Genomics Platform"/>
            <consortium name="The Broad Institute Genome Sequencing Center for Infectious Disease"/>
            <person name="Wu L."/>
            <person name="Ma J."/>
        </authorList>
    </citation>
    <scope>NUCLEOTIDE SEQUENCE [LARGE SCALE GENOMIC DNA]</scope>
    <source>
        <strain evidence="3">JCM 17326</strain>
    </source>
</reference>
<dbReference type="InterPro" id="IPR029068">
    <property type="entry name" value="Glyas_Bleomycin-R_OHBP_Dase"/>
</dbReference>
<proteinExistence type="predicted"/>
<keyword evidence="3" id="KW-1185">Reference proteome</keyword>
<dbReference type="Gene3D" id="3.10.180.10">
    <property type="entry name" value="2,3-Dihydroxybiphenyl 1,2-Dioxygenase, domain 1"/>
    <property type="match status" value="1"/>
</dbReference>
<dbReference type="InterPro" id="IPR037523">
    <property type="entry name" value="VOC_core"/>
</dbReference>
<dbReference type="SUPFAM" id="SSF54593">
    <property type="entry name" value="Glyoxalase/Bleomycin resistance protein/Dihydroxybiphenyl dioxygenase"/>
    <property type="match status" value="1"/>
</dbReference>
<sequence length="124" mass="13909">MRYVRRMRGLTQVAQHADDLDRATAFYRDVLGVRHIATYRPPGLAFFDLDGIRLLIEESAPSAVLYLASDDIEADVARLRSHEVAIVEEPHLVFTDDGTFGTPGKEIRMAAFRDSEGNLLCLMT</sequence>
<evidence type="ECO:0000259" key="1">
    <source>
        <dbReference type="PROSITE" id="PS51819"/>
    </source>
</evidence>
<dbReference type="Proteomes" id="UP001500630">
    <property type="component" value="Unassembled WGS sequence"/>
</dbReference>
<protein>
    <submittedName>
        <fullName evidence="2">Glyoxalase</fullName>
    </submittedName>
</protein>
<evidence type="ECO:0000313" key="2">
    <source>
        <dbReference type="EMBL" id="GAA3577637.1"/>
    </source>
</evidence>
<dbReference type="PROSITE" id="PS51819">
    <property type="entry name" value="VOC"/>
    <property type="match status" value="1"/>
</dbReference>
<comment type="caution">
    <text evidence="2">The sequence shown here is derived from an EMBL/GenBank/DDBJ whole genome shotgun (WGS) entry which is preliminary data.</text>
</comment>
<dbReference type="EMBL" id="BAABDQ010000017">
    <property type="protein sequence ID" value="GAA3577637.1"/>
    <property type="molecule type" value="Genomic_DNA"/>
</dbReference>
<gene>
    <name evidence="2" type="ORF">GCM10022419_068640</name>
</gene>